<dbReference type="EMBL" id="JARJBC010000001">
    <property type="protein sequence ID" value="MDF3288181.1"/>
    <property type="molecule type" value="Genomic_DNA"/>
</dbReference>
<accession>A0ABT5ZED3</accession>
<feature type="transmembrane region" description="Helical" evidence="6">
    <location>
        <begin position="32"/>
        <end position="49"/>
    </location>
</feature>
<evidence type="ECO:0000256" key="1">
    <source>
        <dbReference type="ARBA" id="ARBA00004651"/>
    </source>
</evidence>
<name>A0ABT5ZED3_9ACTN</name>
<evidence type="ECO:0000256" key="2">
    <source>
        <dbReference type="ARBA" id="ARBA00022475"/>
    </source>
</evidence>
<reference evidence="7 8" key="1">
    <citation type="submission" date="2023-03" db="EMBL/GenBank/DDBJ databases">
        <title>Draft genome sequence of Streptomyces sp. RB6PN23 isolated from peat swamp forest in Thailand.</title>
        <authorList>
            <person name="Klaysubun C."/>
            <person name="Duangmal K."/>
        </authorList>
    </citation>
    <scope>NUCLEOTIDE SEQUENCE [LARGE SCALE GENOMIC DNA]</scope>
    <source>
        <strain evidence="7 8">RB6PN23</strain>
    </source>
</reference>
<evidence type="ECO:0000256" key="3">
    <source>
        <dbReference type="ARBA" id="ARBA00022692"/>
    </source>
</evidence>
<keyword evidence="5 6" id="KW-0472">Membrane</keyword>
<dbReference type="Pfam" id="PF04066">
    <property type="entry name" value="MrpF_PhaF"/>
    <property type="match status" value="1"/>
</dbReference>
<comment type="subcellular location">
    <subcellularLocation>
        <location evidence="1">Cell membrane</location>
        <topology evidence="1">Multi-pass membrane protein</topology>
    </subcellularLocation>
</comment>
<evidence type="ECO:0000256" key="5">
    <source>
        <dbReference type="ARBA" id="ARBA00023136"/>
    </source>
</evidence>
<keyword evidence="2" id="KW-1003">Cell membrane</keyword>
<gene>
    <name evidence="7" type="ORF">P3G67_02825</name>
</gene>
<evidence type="ECO:0000256" key="4">
    <source>
        <dbReference type="ARBA" id="ARBA00022989"/>
    </source>
</evidence>
<keyword evidence="4 6" id="KW-1133">Transmembrane helix</keyword>
<evidence type="ECO:0000256" key="6">
    <source>
        <dbReference type="SAM" id="Phobius"/>
    </source>
</evidence>
<organism evidence="7 8">
    <name type="scientific">Streptomyces silvisoli</name>
    <dbReference type="NCBI Taxonomy" id="3034235"/>
    <lineage>
        <taxon>Bacteria</taxon>
        <taxon>Bacillati</taxon>
        <taxon>Actinomycetota</taxon>
        <taxon>Actinomycetes</taxon>
        <taxon>Kitasatosporales</taxon>
        <taxon>Streptomycetaceae</taxon>
        <taxon>Streptomyces</taxon>
    </lineage>
</organism>
<feature type="transmembrane region" description="Helical" evidence="6">
    <location>
        <begin position="61"/>
        <end position="80"/>
    </location>
</feature>
<keyword evidence="3 6" id="KW-0812">Transmembrane</keyword>
<protein>
    <submittedName>
        <fullName evidence="7">MrpF/PhaF family protein</fullName>
    </submittedName>
</protein>
<proteinExistence type="predicted"/>
<evidence type="ECO:0000313" key="7">
    <source>
        <dbReference type="EMBL" id="MDF3288181.1"/>
    </source>
</evidence>
<evidence type="ECO:0000313" key="8">
    <source>
        <dbReference type="Proteomes" id="UP001216579"/>
    </source>
</evidence>
<sequence>MNAWLVASAVLLTLGLPPCLWLVCRRTPQERLTGLNMAAPVCSAILLLLTEGFNRSSYADLPLVLATLGPAGTLVFARFLDSQAPESTRGEPD</sequence>
<keyword evidence="8" id="KW-1185">Reference proteome</keyword>
<dbReference type="InterPro" id="IPR007208">
    <property type="entry name" value="MrpF/PhaF-like"/>
</dbReference>
<comment type="caution">
    <text evidence="7">The sequence shown here is derived from an EMBL/GenBank/DDBJ whole genome shotgun (WGS) entry which is preliminary data.</text>
</comment>
<dbReference type="RefSeq" id="WP_276092014.1">
    <property type="nucleotide sequence ID" value="NZ_JARJBC010000001.1"/>
</dbReference>
<dbReference type="Proteomes" id="UP001216579">
    <property type="component" value="Unassembled WGS sequence"/>
</dbReference>